<protein>
    <submittedName>
        <fullName evidence="1">Uncharacterized protein</fullName>
    </submittedName>
</protein>
<evidence type="ECO:0000313" key="1">
    <source>
        <dbReference type="EMBL" id="MFD2513665.1"/>
    </source>
</evidence>
<organism evidence="1 2">
    <name type="scientific">Pontibacter locisalis</name>
    <dbReference type="NCBI Taxonomy" id="1719035"/>
    <lineage>
        <taxon>Bacteria</taxon>
        <taxon>Pseudomonadati</taxon>
        <taxon>Bacteroidota</taxon>
        <taxon>Cytophagia</taxon>
        <taxon>Cytophagales</taxon>
        <taxon>Hymenobacteraceae</taxon>
        <taxon>Pontibacter</taxon>
    </lineage>
</organism>
<dbReference type="Proteomes" id="UP001597544">
    <property type="component" value="Unassembled WGS sequence"/>
</dbReference>
<gene>
    <name evidence="1" type="ORF">ACFSRY_07285</name>
</gene>
<keyword evidence="2" id="KW-1185">Reference proteome</keyword>
<name>A0ABW5INV0_9BACT</name>
<evidence type="ECO:0000313" key="2">
    <source>
        <dbReference type="Proteomes" id="UP001597544"/>
    </source>
</evidence>
<proteinExistence type="predicted"/>
<comment type="caution">
    <text evidence="1">The sequence shown here is derived from an EMBL/GenBank/DDBJ whole genome shotgun (WGS) entry which is preliminary data.</text>
</comment>
<reference evidence="2" key="1">
    <citation type="journal article" date="2019" name="Int. J. Syst. Evol. Microbiol.">
        <title>The Global Catalogue of Microorganisms (GCM) 10K type strain sequencing project: providing services to taxonomists for standard genome sequencing and annotation.</title>
        <authorList>
            <consortium name="The Broad Institute Genomics Platform"/>
            <consortium name="The Broad Institute Genome Sequencing Center for Infectious Disease"/>
            <person name="Wu L."/>
            <person name="Ma J."/>
        </authorList>
    </citation>
    <scope>NUCLEOTIDE SEQUENCE [LARGE SCALE GENOMIC DNA]</scope>
    <source>
        <strain evidence="2">KCTC 42498</strain>
    </source>
</reference>
<sequence>MRKILVLILSALYTSCSEPKPKVVYDNAQQQTEAEDPIIFDSTAIVVASLPIHFDSTSYLIHPIGQHSAGNRGVSVYMSSYDSGTSGVAVAYRNGHEISGNLDNLKFQHVDSASFTSLTKRQIKIRSFTFLRSVFDSTQKQLLLYSLTDKDSNKDRKLDSEDIESLYISSINGSNFKKLSPDLQELVEWQVIDVQKRLYIITSEDIDKNGEFNRIDQLHYFYVDLAGENINVIEYYPIEKIDSVPTSAIANRKK</sequence>
<dbReference type="InterPro" id="IPR018247">
    <property type="entry name" value="EF_Hand_1_Ca_BS"/>
</dbReference>
<accession>A0ABW5INV0</accession>
<dbReference type="EMBL" id="JBHULU010000010">
    <property type="protein sequence ID" value="MFD2513665.1"/>
    <property type="molecule type" value="Genomic_DNA"/>
</dbReference>
<dbReference type="RefSeq" id="WP_377504665.1">
    <property type="nucleotide sequence ID" value="NZ_JBHULU010000010.1"/>
</dbReference>
<dbReference type="PROSITE" id="PS00018">
    <property type="entry name" value="EF_HAND_1"/>
    <property type="match status" value="1"/>
</dbReference>